<evidence type="ECO:0000256" key="5">
    <source>
        <dbReference type="ARBA" id="ARBA00023315"/>
    </source>
</evidence>
<keyword evidence="3" id="KW-0479">Metal-binding</keyword>
<keyword evidence="5 6" id="KW-0012">Acyltransferase</keyword>
<dbReference type="InterPro" id="IPR008300">
    <property type="entry name" value="PTAC"/>
</dbReference>
<evidence type="ECO:0000256" key="4">
    <source>
        <dbReference type="ARBA" id="ARBA00022833"/>
    </source>
</evidence>
<dbReference type="EC" id="2.3.1.222" evidence="6"/>
<dbReference type="PANTHER" id="PTHR39453">
    <property type="entry name" value="PHOSPHATE PROPANOYLTRANSFERASE"/>
    <property type="match status" value="1"/>
</dbReference>
<comment type="cofactor">
    <cofactor evidence="1">
        <name>Zn(2+)</name>
        <dbReference type="ChEBI" id="CHEBI:29105"/>
    </cofactor>
</comment>
<reference evidence="6" key="1">
    <citation type="submission" date="2019-08" db="EMBL/GenBank/DDBJ databases">
        <authorList>
            <person name="Kucharzyk K."/>
            <person name="Murdoch R.W."/>
            <person name="Higgins S."/>
            <person name="Loffler F."/>
        </authorList>
    </citation>
    <scope>NUCLEOTIDE SEQUENCE</scope>
</reference>
<gene>
    <name evidence="6" type="primary">pduL_5</name>
    <name evidence="6" type="ORF">SDC9_13107</name>
</gene>
<organism evidence="6">
    <name type="scientific">bioreactor metagenome</name>
    <dbReference type="NCBI Taxonomy" id="1076179"/>
    <lineage>
        <taxon>unclassified sequences</taxon>
        <taxon>metagenomes</taxon>
        <taxon>ecological metagenomes</taxon>
    </lineage>
</organism>
<dbReference type="EMBL" id="VSSQ01000037">
    <property type="protein sequence ID" value="MPL67416.1"/>
    <property type="molecule type" value="Genomic_DNA"/>
</dbReference>
<keyword evidence="4" id="KW-0862">Zinc</keyword>
<dbReference type="GO" id="GO:0016747">
    <property type="term" value="F:acyltransferase activity, transferring groups other than amino-acyl groups"/>
    <property type="evidence" value="ECO:0007669"/>
    <property type="project" value="InterPro"/>
</dbReference>
<dbReference type="PIRSF" id="PIRSF010130">
    <property type="entry name" value="PduL"/>
    <property type="match status" value="1"/>
</dbReference>
<evidence type="ECO:0000313" key="6">
    <source>
        <dbReference type="EMBL" id="MPL67416.1"/>
    </source>
</evidence>
<dbReference type="AlphaFoldDB" id="A0A644TKD6"/>
<dbReference type="NCBIfam" id="NF011652">
    <property type="entry name" value="PRK15070.1"/>
    <property type="match status" value="1"/>
</dbReference>
<evidence type="ECO:0000256" key="3">
    <source>
        <dbReference type="ARBA" id="ARBA00022723"/>
    </source>
</evidence>
<protein>
    <submittedName>
        <fullName evidence="6">Phosphate propanoyltransferase</fullName>
        <ecNumber evidence="6">2.3.1.222</ecNumber>
    </submittedName>
</protein>
<keyword evidence="2 6" id="KW-0808">Transferase</keyword>
<evidence type="ECO:0000256" key="1">
    <source>
        <dbReference type="ARBA" id="ARBA00001947"/>
    </source>
</evidence>
<dbReference type="PANTHER" id="PTHR39453:SF1">
    <property type="entry name" value="PHOSPHATE PROPANOYLTRANSFERASE"/>
    <property type="match status" value="1"/>
</dbReference>
<comment type="caution">
    <text evidence="6">The sequence shown here is derived from an EMBL/GenBank/DDBJ whole genome shotgun (WGS) entry which is preliminary data.</text>
</comment>
<sequence length="217" mass="23487">MTAKVGKYDALVELLLEAVKEGANIHQEDCSIPVGISNRHIHLSQADVNTLFGEGYSLTRTKDLSQPGQYACKETLTICGPKGAIENVRILGPERRESQVEILRTDCFKLGLKAPVKLSGELQGTPGMTLVGPKGSVLLSQGVIVAQRHIHMSLEDAQRFGVRDGELVTIQINGLRGGTYANVAIRANNTSQLECHIDTDEANGMDLTPTSRITIIK</sequence>
<proteinExistence type="predicted"/>
<dbReference type="Pfam" id="PF06130">
    <property type="entry name" value="PTAC"/>
    <property type="match status" value="1"/>
</dbReference>
<name>A0A644TKD6_9ZZZZ</name>
<accession>A0A644TKD6</accession>
<dbReference type="GO" id="GO:0046872">
    <property type="term" value="F:metal ion binding"/>
    <property type="evidence" value="ECO:0007669"/>
    <property type="project" value="UniProtKB-KW"/>
</dbReference>
<evidence type="ECO:0000256" key="2">
    <source>
        <dbReference type="ARBA" id="ARBA00022679"/>
    </source>
</evidence>